<keyword evidence="8" id="KW-0732">Signal</keyword>
<evidence type="ECO:0000313" key="10">
    <source>
        <dbReference type="EMBL" id="ALU28079.1"/>
    </source>
</evidence>
<evidence type="ECO:0000256" key="1">
    <source>
        <dbReference type="ARBA" id="ARBA00004571"/>
    </source>
</evidence>
<dbReference type="Gene3D" id="2.40.170.20">
    <property type="entry name" value="TonB-dependent receptor, beta-barrel domain"/>
    <property type="match status" value="1"/>
</dbReference>
<sequence length="1138" mass="126957">MRLNYYCRLRVETYLFCLSLLSTGVYATNQTISDKVGVHVYVSNSSETVKSLFEKIEAQTAYKVVYSPSTLDTSIALRFTSKERELEKLLEDIALRTGSTYNISDKFITFKSQYVIPKGDKVNTGQQNNKTVLKGVVKDIHGLALPGATVKIKESTEAVATDLDGSFMLEVVQNKPIILVIEYIGYDTKEIKVENPEYTSIVLEEDARSLEEIVITGYTTESKRNITAAISTINVDGIKDVPKADVAEMLQGRASGVQVMSDNSPGGGNSIRIRGFSTINNNEPLVIVDGVPVANGLNSINSNDIASMQVLKDAASSSIYGSRAANGVILITTKSGGRNEKISIDVSSFTGVQSAFNLPKMLDAQQYGDMLWQAYKNDGVAPKHDIYGNDPTGATIPLYLNKDKTIKSGNVDWVKEIFNPATIQSHNISLAKGGEHSSQLFSLGYFDQQGIIKDTYFKRFSGRFNSDYRFFDGILTIGENLNASYTENVGIGTNAALGSIVYNAFMYPSIVPVYNELGEFSGNPLNDIQNPRGRLDRNKNNKTKELRLLGNLFGELKLSDFTFRSSIGLDYVNINGRNFSPKFNEILVINPVNSLSTRNSFNYQFTFTNTLSYKKQLGNHNFDVLLGQEAVEYYYEGFSASRQNFMYEDPNYWFLDYGTANQLNGGNANGWSLNSFFGKVHYNYDGKYIVSATMRRDGTSRLANHKWDTFPAVSLGWRIDKEDFFDLGDTFTSFLLRGGWGVTGNQQVPSYSTIKSYSSNSYNSNYDINGGQSSVETGLIQSRVPNPELKWETTTQSSLGVDLGFFNDKLSVTADIYNKKTKDILVYKSLPLTYGGTNDGQWVNDGEMTNRGLELNLSYQDNIKDLHYNINFNFTTYKNQLTALNSVNYLGIPSSSLHSVNFGQEISRSAIGQPIGSFFGYVNDGIFKSQQQIDQYKLQPNAKPGDLIFRDVNNDGVIDDNDRTFIGSPHPDFILGFNVDLKYKGFDLSMFFNGSFGNKIYNLTKYNSHFFNQSAYNKSSDVLGAWTPDNPNASIPRLSLDDTNNNIRPSSYYVEDGSYFKLNNLQLGYSFGEKLHKKLKMRVYLQATNVFTITNYSGLTPEVGLQSYSKSNKNLDIGIDRGLYPPARTFSMGLSINY</sequence>
<organism evidence="10 11">
    <name type="scientific">Myroides odoratimimus</name>
    <dbReference type="NCBI Taxonomy" id="76832"/>
    <lineage>
        <taxon>Bacteria</taxon>
        <taxon>Pseudomonadati</taxon>
        <taxon>Bacteroidota</taxon>
        <taxon>Flavobacteriia</taxon>
        <taxon>Flavobacteriales</taxon>
        <taxon>Flavobacteriaceae</taxon>
        <taxon>Myroides</taxon>
    </lineage>
</organism>
<protein>
    <submittedName>
        <fullName evidence="10">SusC/RagA family TonB-linked outer membrane protein</fullName>
    </submittedName>
</protein>
<reference evidence="10 11" key="1">
    <citation type="journal article" date="2016" name="J. Zhejiang Univ. Sci. B">
        <title>Antibiotic resistance mechanisms of Myroides sp.</title>
        <authorList>
            <person name="Hu S."/>
            <person name="Yuan S."/>
            <person name="Qu H."/>
            <person name="Jiang T."/>
            <person name="Zhou Y."/>
            <person name="Wang M."/>
            <person name="Ming D."/>
        </authorList>
    </citation>
    <scope>NUCLEOTIDE SEQUENCE [LARGE SCALE GENOMIC DNA]</scope>
    <source>
        <strain evidence="10 11">PR63039</strain>
    </source>
</reference>
<dbReference type="InterPro" id="IPR008969">
    <property type="entry name" value="CarboxyPept-like_regulatory"/>
</dbReference>
<keyword evidence="6 7" id="KW-0998">Cell outer membrane</keyword>
<comment type="similarity">
    <text evidence="7">Belongs to the TonB-dependent receptor family.</text>
</comment>
<keyword evidence="5 7" id="KW-0472">Membrane</keyword>
<evidence type="ECO:0000256" key="6">
    <source>
        <dbReference type="ARBA" id="ARBA00023237"/>
    </source>
</evidence>
<evidence type="ECO:0000256" key="4">
    <source>
        <dbReference type="ARBA" id="ARBA00022692"/>
    </source>
</evidence>
<feature type="domain" description="TonB-dependent receptor plug" evidence="9">
    <location>
        <begin position="223"/>
        <end position="328"/>
    </location>
</feature>
<evidence type="ECO:0000313" key="11">
    <source>
        <dbReference type="Proteomes" id="UP000069030"/>
    </source>
</evidence>
<feature type="signal peptide" evidence="8">
    <location>
        <begin position="1"/>
        <end position="27"/>
    </location>
</feature>
<dbReference type="NCBIfam" id="TIGR04057">
    <property type="entry name" value="SusC_RagA_signa"/>
    <property type="match status" value="1"/>
</dbReference>
<dbReference type="InterPro" id="IPR039426">
    <property type="entry name" value="TonB-dep_rcpt-like"/>
</dbReference>
<dbReference type="NCBIfam" id="TIGR04056">
    <property type="entry name" value="OMP_RagA_SusC"/>
    <property type="match status" value="1"/>
</dbReference>
<dbReference type="EMBL" id="CP013690">
    <property type="protein sequence ID" value="ALU28079.1"/>
    <property type="molecule type" value="Genomic_DNA"/>
</dbReference>
<dbReference type="Gene3D" id="2.170.130.10">
    <property type="entry name" value="TonB-dependent receptor, plug domain"/>
    <property type="match status" value="1"/>
</dbReference>
<dbReference type="AlphaFoldDB" id="A0AAI8C8H9"/>
<evidence type="ECO:0000256" key="8">
    <source>
        <dbReference type="SAM" id="SignalP"/>
    </source>
</evidence>
<evidence type="ECO:0000259" key="9">
    <source>
        <dbReference type="Pfam" id="PF07715"/>
    </source>
</evidence>
<evidence type="ECO:0000256" key="2">
    <source>
        <dbReference type="ARBA" id="ARBA00022448"/>
    </source>
</evidence>
<dbReference type="InterPro" id="IPR023996">
    <property type="entry name" value="TonB-dep_OMP_SusC/RagA"/>
</dbReference>
<dbReference type="InterPro" id="IPR012910">
    <property type="entry name" value="Plug_dom"/>
</dbReference>
<dbReference type="Gene3D" id="2.60.40.1120">
    <property type="entry name" value="Carboxypeptidase-like, regulatory domain"/>
    <property type="match status" value="1"/>
</dbReference>
<dbReference type="SUPFAM" id="SSF56935">
    <property type="entry name" value="Porins"/>
    <property type="match status" value="1"/>
</dbReference>
<dbReference type="InterPro" id="IPR023997">
    <property type="entry name" value="TonB-dep_OMP_SusC/RagA_CS"/>
</dbReference>
<dbReference type="Pfam" id="PF07715">
    <property type="entry name" value="Plug"/>
    <property type="match status" value="1"/>
</dbReference>
<evidence type="ECO:0000256" key="5">
    <source>
        <dbReference type="ARBA" id="ARBA00023136"/>
    </source>
</evidence>
<dbReference type="InterPro" id="IPR036942">
    <property type="entry name" value="Beta-barrel_TonB_sf"/>
</dbReference>
<dbReference type="InterPro" id="IPR037066">
    <property type="entry name" value="Plug_dom_sf"/>
</dbReference>
<dbReference type="PROSITE" id="PS52016">
    <property type="entry name" value="TONB_DEPENDENT_REC_3"/>
    <property type="match status" value="1"/>
</dbReference>
<name>A0AAI8C8H9_9FLAO</name>
<comment type="subcellular location">
    <subcellularLocation>
        <location evidence="1 7">Cell outer membrane</location>
        <topology evidence="1 7">Multi-pass membrane protein</topology>
    </subcellularLocation>
</comment>
<feature type="chain" id="PRO_5042540233" evidence="8">
    <location>
        <begin position="28"/>
        <end position="1138"/>
    </location>
</feature>
<dbReference type="SUPFAM" id="SSF49464">
    <property type="entry name" value="Carboxypeptidase regulatory domain-like"/>
    <property type="match status" value="1"/>
</dbReference>
<dbReference type="Proteomes" id="UP000069030">
    <property type="component" value="Chromosome"/>
</dbReference>
<keyword evidence="3 7" id="KW-1134">Transmembrane beta strand</keyword>
<evidence type="ECO:0000256" key="3">
    <source>
        <dbReference type="ARBA" id="ARBA00022452"/>
    </source>
</evidence>
<dbReference type="Pfam" id="PF13715">
    <property type="entry name" value="CarbopepD_reg_2"/>
    <property type="match status" value="1"/>
</dbReference>
<keyword evidence="4 7" id="KW-0812">Transmembrane</keyword>
<evidence type="ECO:0000256" key="7">
    <source>
        <dbReference type="PROSITE-ProRule" id="PRU01360"/>
    </source>
</evidence>
<dbReference type="KEGG" id="mod:AS202_18855"/>
<accession>A0AAI8C8H9</accession>
<keyword evidence="2 7" id="KW-0813">Transport</keyword>
<dbReference type="GO" id="GO:0009279">
    <property type="term" value="C:cell outer membrane"/>
    <property type="evidence" value="ECO:0007669"/>
    <property type="project" value="UniProtKB-SubCell"/>
</dbReference>
<proteinExistence type="inferred from homology"/>
<dbReference type="RefSeq" id="WP_058699905.1">
    <property type="nucleotide sequence ID" value="NZ_CP013690.1"/>
</dbReference>
<gene>
    <name evidence="10" type="ORF">AS202_18855</name>
</gene>